<gene>
    <name evidence="5" type="ORF">J421_1961</name>
</gene>
<feature type="region of interest" description="Disordered" evidence="3">
    <location>
        <begin position="220"/>
        <end position="240"/>
    </location>
</feature>
<reference evidence="5 6" key="1">
    <citation type="journal article" date="2014" name="Genome Announc.">
        <title>Genome Sequence and Methylome of Soil Bacterium Gemmatirosa kalamazoonensis KBS708T, a Member of the Rarely Cultivated Gemmatimonadetes Phylum.</title>
        <authorList>
            <person name="Debruyn J.M."/>
            <person name="Radosevich M."/>
            <person name="Wommack K.E."/>
            <person name="Polson S.W."/>
            <person name="Hauser L.J."/>
            <person name="Fawaz M.N."/>
            <person name="Korlach J."/>
            <person name="Tsai Y.C."/>
        </authorList>
    </citation>
    <scope>NUCLEOTIDE SEQUENCE [LARGE SCALE GENOMIC DNA]</scope>
    <source>
        <strain evidence="5 6">KBS708</strain>
    </source>
</reference>
<dbReference type="PANTHER" id="PTHR30203">
    <property type="entry name" value="OUTER MEMBRANE CATION EFFLUX PROTEIN"/>
    <property type="match status" value="1"/>
</dbReference>
<evidence type="ECO:0000256" key="3">
    <source>
        <dbReference type="SAM" id="MobiDB-lite"/>
    </source>
</evidence>
<dbReference type="OrthoDB" id="9791261at2"/>
<evidence type="ECO:0000256" key="1">
    <source>
        <dbReference type="ARBA" id="ARBA00007613"/>
    </source>
</evidence>
<organism evidence="5 6">
    <name type="scientific">Gemmatirosa kalamazoonensis</name>
    <dbReference type="NCBI Taxonomy" id="861299"/>
    <lineage>
        <taxon>Bacteria</taxon>
        <taxon>Pseudomonadati</taxon>
        <taxon>Gemmatimonadota</taxon>
        <taxon>Gemmatimonadia</taxon>
        <taxon>Gemmatimonadales</taxon>
        <taxon>Gemmatimonadaceae</taxon>
        <taxon>Gemmatirosa</taxon>
    </lineage>
</organism>
<feature type="signal peptide" evidence="4">
    <location>
        <begin position="1"/>
        <end position="21"/>
    </location>
</feature>
<dbReference type="InParanoid" id="W0RJA4"/>
<feature type="chain" id="PRO_5004794274" evidence="4">
    <location>
        <begin position="22"/>
        <end position="422"/>
    </location>
</feature>
<protein>
    <submittedName>
        <fullName evidence="5">Outer membrane efflux protein</fullName>
    </submittedName>
</protein>
<comment type="similarity">
    <text evidence="1">Belongs to the outer membrane factor (OMF) (TC 1.B.17) family.</text>
</comment>
<evidence type="ECO:0000313" key="6">
    <source>
        <dbReference type="Proteomes" id="UP000019151"/>
    </source>
</evidence>
<evidence type="ECO:0000256" key="2">
    <source>
        <dbReference type="SAM" id="Coils"/>
    </source>
</evidence>
<dbReference type="HOGENOM" id="CLU_650140_0_0_0"/>
<evidence type="ECO:0000256" key="4">
    <source>
        <dbReference type="SAM" id="SignalP"/>
    </source>
</evidence>
<accession>W0RJA4</accession>
<proteinExistence type="inferred from homology"/>
<dbReference type="InterPro" id="IPR010131">
    <property type="entry name" value="MdtP/NodT-like"/>
</dbReference>
<dbReference type="Pfam" id="PF02321">
    <property type="entry name" value="OEP"/>
    <property type="match status" value="1"/>
</dbReference>
<dbReference type="KEGG" id="gba:J421_1961"/>
<dbReference type="STRING" id="861299.J421_1961"/>
<keyword evidence="4" id="KW-0732">Signal</keyword>
<sequence length="422" mass="43747">MHSTTGLVLAACCLIASIARAAAAQGTPPTTPTSITRTEAVAAALARGARLGVARADTSLAYAGLLVARARPNPALVAGYSKSAPQYHVEAELPLDLPGLRAARIRAAQVGRDAAQYRFAFARAAVALGADTTYTLALAARERLRLSRRNAQDADSLRVIAEKRRDAGDASDLDVELATVNAGQQANAAAADSLAYVSAVLDLQSALGLAADEATLAPADSLAAPPDEPAPAGASLGIGPDVPAGPTLQIAAARASVESARLGALAERRSVWAGPAITAGFETRDPKGDEPGVLPTVGVTIPLPLLNRNRGPIAQADAEHERARAELALAEVENRTEIARERRELAVALEKVRRDRQLLDAAERIAAKSLVAYREGAAALPGALEAQRNARDVLAQYVADLSDAWIAASILRALTLTPDASR</sequence>
<evidence type="ECO:0000313" key="5">
    <source>
        <dbReference type="EMBL" id="AHG89498.1"/>
    </source>
</evidence>
<keyword evidence="6" id="KW-1185">Reference proteome</keyword>
<dbReference type="EMBL" id="CP007128">
    <property type="protein sequence ID" value="AHG89498.1"/>
    <property type="molecule type" value="Genomic_DNA"/>
</dbReference>
<feature type="coiled-coil region" evidence="2">
    <location>
        <begin position="313"/>
        <end position="342"/>
    </location>
</feature>
<dbReference type="RefSeq" id="WP_025410994.1">
    <property type="nucleotide sequence ID" value="NZ_CP007128.1"/>
</dbReference>
<feature type="compositionally biased region" description="Low complexity" evidence="3">
    <location>
        <begin position="220"/>
        <end position="235"/>
    </location>
</feature>
<dbReference type="SUPFAM" id="SSF56954">
    <property type="entry name" value="Outer membrane efflux proteins (OEP)"/>
    <property type="match status" value="1"/>
</dbReference>
<keyword evidence="2" id="KW-0175">Coiled coil</keyword>
<dbReference type="InterPro" id="IPR003423">
    <property type="entry name" value="OMP_efflux"/>
</dbReference>
<dbReference type="Proteomes" id="UP000019151">
    <property type="component" value="Chromosome"/>
</dbReference>
<dbReference type="GO" id="GO:0015562">
    <property type="term" value="F:efflux transmembrane transporter activity"/>
    <property type="evidence" value="ECO:0007669"/>
    <property type="project" value="InterPro"/>
</dbReference>
<name>W0RJA4_9BACT</name>
<dbReference type="Gene3D" id="1.20.1600.10">
    <property type="entry name" value="Outer membrane efflux proteins (OEP)"/>
    <property type="match status" value="1"/>
</dbReference>
<dbReference type="PANTHER" id="PTHR30203:SF24">
    <property type="entry name" value="BLR4935 PROTEIN"/>
    <property type="match status" value="1"/>
</dbReference>
<dbReference type="eggNOG" id="COG1538">
    <property type="taxonomic scope" value="Bacteria"/>
</dbReference>
<dbReference type="AlphaFoldDB" id="W0RJA4"/>